<proteinExistence type="predicted"/>
<dbReference type="CDD" id="cd03230">
    <property type="entry name" value="ABC_DR_subfamily_A"/>
    <property type="match status" value="1"/>
</dbReference>
<name>A0ABP7D9X3_9ACTN</name>
<evidence type="ECO:0000259" key="6">
    <source>
        <dbReference type="PROSITE" id="PS50893"/>
    </source>
</evidence>
<dbReference type="SUPFAM" id="SSF52540">
    <property type="entry name" value="P-loop containing nucleoside triphosphate hydrolases"/>
    <property type="match status" value="1"/>
</dbReference>
<dbReference type="PANTHER" id="PTHR42711:SF17">
    <property type="entry name" value="ABC TRANSPORTER ATP-BINDING PROTEIN"/>
    <property type="match status" value="1"/>
</dbReference>
<dbReference type="PROSITE" id="PS00211">
    <property type="entry name" value="ABC_TRANSPORTER_1"/>
    <property type="match status" value="1"/>
</dbReference>
<dbReference type="Gene3D" id="3.40.50.300">
    <property type="entry name" value="P-loop containing nucleotide triphosphate hydrolases"/>
    <property type="match status" value="1"/>
</dbReference>
<dbReference type="GO" id="GO:0005524">
    <property type="term" value="F:ATP binding"/>
    <property type="evidence" value="ECO:0007669"/>
    <property type="project" value="UniProtKB-KW"/>
</dbReference>
<dbReference type="PANTHER" id="PTHR42711">
    <property type="entry name" value="ABC TRANSPORTER ATP-BINDING PROTEIN"/>
    <property type="match status" value="1"/>
</dbReference>
<dbReference type="InterPro" id="IPR017871">
    <property type="entry name" value="ABC_transporter-like_CS"/>
</dbReference>
<dbReference type="Pfam" id="PF00005">
    <property type="entry name" value="ABC_tran"/>
    <property type="match status" value="1"/>
</dbReference>
<feature type="domain" description="ABC transporter" evidence="6">
    <location>
        <begin position="24"/>
        <end position="248"/>
    </location>
</feature>
<dbReference type="PROSITE" id="PS50893">
    <property type="entry name" value="ABC_TRANSPORTER_2"/>
    <property type="match status" value="1"/>
</dbReference>
<evidence type="ECO:0000256" key="1">
    <source>
        <dbReference type="ARBA" id="ARBA00004202"/>
    </source>
</evidence>
<dbReference type="InterPro" id="IPR027417">
    <property type="entry name" value="P-loop_NTPase"/>
</dbReference>
<dbReference type="InterPro" id="IPR003593">
    <property type="entry name" value="AAA+_ATPase"/>
</dbReference>
<keyword evidence="3" id="KW-0547">Nucleotide-binding</keyword>
<accession>A0ABP7D9X3</accession>
<reference evidence="8" key="1">
    <citation type="journal article" date="2019" name="Int. J. Syst. Evol. Microbiol.">
        <title>The Global Catalogue of Microorganisms (GCM) 10K type strain sequencing project: providing services to taxonomists for standard genome sequencing and annotation.</title>
        <authorList>
            <consortium name="The Broad Institute Genomics Platform"/>
            <consortium name="The Broad Institute Genome Sequencing Center for Infectious Disease"/>
            <person name="Wu L."/>
            <person name="Ma J."/>
        </authorList>
    </citation>
    <scope>NUCLEOTIDE SEQUENCE [LARGE SCALE GENOMIC DNA]</scope>
    <source>
        <strain evidence="8">JCM 16904</strain>
    </source>
</reference>
<dbReference type="InterPro" id="IPR003439">
    <property type="entry name" value="ABC_transporter-like_ATP-bd"/>
</dbReference>
<organism evidence="7 8">
    <name type="scientific">Nonomuraea antimicrobica</name>
    <dbReference type="NCBI Taxonomy" id="561173"/>
    <lineage>
        <taxon>Bacteria</taxon>
        <taxon>Bacillati</taxon>
        <taxon>Actinomycetota</taxon>
        <taxon>Actinomycetes</taxon>
        <taxon>Streptosporangiales</taxon>
        <taxon>Streptosporangiaceae</taxon>
        <taxon>Nonomuraea</taxon>
    </lineage>
</organism>
<protein>
    <submittedName>
        <fullName evidence="7">ABC transporter ATP-binding protein</fullName>
    </submittedName>
</protein>
<sequence length="311" mass="34611">MTWSHWQIRAATAEIDGMSSTPVIDVDRLNLTYGDFHAVQDLSFQVRRGEFYALLGTNGAGKTSTLETVEGHRTPTSGTVRVFGQSPRDRRAVRPRMGIMLQESGFSPDLTVRESLRLIGNLTQRIDTVERVLGIVDLTRKAGTKVSQLSGGEKRRLDFATAVYGAPELIFLDEPTTGLDIQSRDDLWDAVDRLREDGSTIVLTTHYLEEAQQRADRIGLMHKGTFHREGTVSELTRTLPAAIRFALPAPAPALPLQARREGDGKYLIETFGLQKDLHTLLHWAQDHAVELRDLQAGPTRLDDVFRALGSD</sequence>
<dbReference type="SMART" id="SM00382">
    <property type="entry name" value="AAA"/>
    <property type="match status" value="1"/>
</dbReference>
<keyword evidence="2" id="KW-0813">Transport</keyword>
<evidence type="ECO:0000256" key="3">
    <source>
        <dbReference type="ARBA" id="ARBA00022741"/>
    </source>
</evidence>
<gene>
    <name evidence="7" type="ORF">GCM10022224_079220</name>
</gene>
<evidence type="ECO:0000313" key="7">
    <source>
        <dbReference type="EMBL" id="GAA3701504.1"/>
    </source>
</evidence>
<evidence type="ECO:0000256" key="2">
    <source>
        <dbReference type="ARBA" id="ARBA00022448"/>
    </source>
</evidence>
<evidence type="ECO:0000313" key="8">
    <source>
        <dbReference type="Proteomes" id="UP001500902"/>
    </source>
</evidence>
<evidence type="ECO:0000256" key="4">
    <source>
        <dbReference type="ARBA" id="ARBA00022840"/>
    </source>
</evidence>
<keyword evidence="8" id="KW-1185">Reference proteome</keyword>
<keyword evidence="4 7" id="KW-0067">ATP-binding</keyword>
<dbReference type="Proteomes" id="UP001500902">
    <property type="component" value="Unassembled WGS sequence"/>
</dbReference>
<evidence type="ECO:0000256" key="5">
    <source>
        <dbReference type="ARBA" id="ARBA00023251"/>
    </source>
</evidence>
<dbReference type="EMBL" id="BAAAZP010000163">
    <property type="protein sequence ID" value="GAA3701504.1"/>
    <property type="molecule type" value="Genomic_DNA"/>
</dbReference>
<comment type="subcellular location">
    <subcellularLocation>
        <location evidence="1">Cell membrane</location>
        <topology evidence="1">Peripheral membrane protein</topology>
    </subcellularLocation>
</comment>
<keyword evidence="5" id="KW-0046">Antibiotic resistance</keyword>
<comment type="caution">
    <text evidence="7">The sequence shown here is derived from an EMBL/GenBank/DDBJ whole genome shotgun (WGS) entry which is preliminary data.</text>
</comment>
<dbReference type="InterPro" id="IPR050763">
    <property type="entry name" value="ABC_transporter_ATP-binding"/>
</dbReference>